<evidence type="ECO:0000313" key="5">
    <source>
        <dbReference type="Proteomes" id="UP000471082"/>
    </source>
</evidence>
<reference evidence="3 4" key="1">
    <citation type="submission" date="2018-02" db="EMBL/GenBank/DDBJ databases">
        <title>Characterization of Xanthomonas diversity in transplant houses and field plants.</title>
        <authorList>
            <person name="Abrahamian P."/>
            <person name="Timilsina S."/>
            <person name="Minsavage G.V."/>
            <person name="Goss E.M."/>
            <person name="Jones J.B."/>
            <person name="Vallad G.E."/>
        </authorList>
    </citation>
    <scope>NUCLEOTIDE SEQUENCE [LARGE SCALE GENOMIC DNA]</scope>
    <source>
        <strain evidence="3 4">GEV2132</strain>
    </source>
</reference>
<keyword evidence="1" id="KW-0812">Transmembrane</keyword>
<accession>A0A1L5R4P4</accession>
<dbReference type="KEGG" id="xpe:BJD13_11385"/>
<gene>
    <name evidence="3" type="ORF">DB769_22575</name>
    <name evidence="2" type="ORF">G3W61_16750</name>
</gene>
<dbReference type="Proteomes" id="UP000289372">
    <property type="component" value="Unassembled WGS sequence"/>
</dbReference>
<dbReference type="Proteomes" id="UP000471082">
    <property type="component" value="Unassembled WGS sequence"/>
</dbReference>
<reference evidence="2 5" key="2">
    <citation type="submission" date="2019-11" db="EMBL/GenBank/DDBJ databases">
        <title>Genome-resolved metagenomics to study the prevalence of co-infection and intraspecific heterogeneity among plant pathogen metapopulations.</title>
        <authorList>
            <person name="Newberry E."/>
            <person name="Bhandari R."/>
            <person name="Kemble J."/>
            <person name="Sikora E."/>
            <person name="Potnis N."/>
        </authorList>
    </citation>
    <scope>NUCLEOTIDE SEQUENCE [LARGE SCALE GENOMIC DNA]</scope>
    <source>
        <strain evidence="2">Xp_Tom_Tuscaloosa_18b</strain>
    </source>
</reference>
<evidence type="ECO:0000313" key="4">
    <source>
        <dbReference type="Proteomes" id="UP000289372"/>
    </source>
</evidence>
<sequence>MGYKITGELTLLGDAQFSANGVRQYSVIEIGGKVYSKHRAPAGINTYLQRAVRMNGPTSLYVEGNFIYGVTLPDGKTYCWKKNPIGSFFILGVGIIGLPFVIGLFFIIAAIRELAINSGSNTLLKHGAARV</sequence>
<dbReference type="EMBL" id="JAAGYU010000087">
    <property type="protein sequence ID" value="NEL77883.1"/>
    <property type="molecule type" value="Genomic_DNA"/>
</dbReference>
<dbReference type="GeneID" id="61777965"/>
<evidence type="ECO:0000313" key="2">
    <source>
        <dbReference type="EMBL" id="NEL77883.1"/>
    </source>
</evidence>
<proteinExistence type="predicted"/>
<feature type="transmembrane region" description="Helical" evidence="1">
    <location>
        <begin position="88"/>
        <end position="111"/>
    </location>
</feature>
<dbReference type="AlphaFoldDB" id="A0A1L5R4P4"/>
<organism evidence="2 5">
    <name type="scientific">Xanthomonas perforans</name>
    <dbReference type="NCBI Taxonomy" id="442694"/>
    <lineage>
        <taxon>Bacteria</taxon>
        <taxon>Pseudomonadati</taxon>
        <taxon>Pseudomonadota</taxon>
        <taxon>Gammaproteobacteria</taxon>
        <taxon>Lysobacterales</taxon>
        <taxon>Lysobacteraceae</taxon>
        <taxon>Xanthomonas</taxon>
    </lineage>
</organism>
<evidence type="ECO:0000313" key="3">
    <source>
        <dbReference type="EMBL" id="RXD48281.1"/>
    </source>
</evidence>
<dbReference type="RefSeq" id="WP_008571567.1">
    <property type="nucleotide sequence ID" value="NZ_CP018475.1"/>
</dbReference>
<keyword evidence="1" id="KW-0472">Membrane</keyword>
<name>A0A1L5R4P4_XANPE</name>
<keyword evidence="1" id="KW-1133">Transmembrane helix</keyword>
<evidence type="ECO:0000256" key="1">
    <source>
        <dbReference type="SAM" id="Phobius"/>
    </source>
</evidence>
<comment type="caution">
    <text evidence="2">The sequence shown here is derived from an EMBL/GenBank/DDBJ whole genome shotgun (WGS) entry which is preliminary data.</text>
</comment>
<dbReference type="EMBL" id="PUUL01000169">
    <property type="protein sequence ID" value="RXD48281.1"/>
    <property type="molecule type" value="Genomic_DNA"/>
</dbReference>
<protein>
    <submittedName>
        <fullName evidence="2">Uncharacterized protein</fullName>
    </submittedName>
</protein>